<evidence type="ECO:0000313" key="4">
    <source>
        <dbReference type="EMBL" id="BDR57321.1"/>
    </source>
</evidence>
<dbReference type="GO" id="GO:0010181">
    <property type="term" value="F:FMN binding"/>
    <property type="evidence" value="ECO:0007669"/>
    <property type="project" value="InterPro"/>
</dbReference>
<evidence type="ECO:0000259" key="3">
    <source>
        <dbReference type="Pfam" id="PF12682"/>
    </source>
</evidence>
<organism evidence="4 5">
    <name type="scientific">Xylocopilactobacillus apis</name>
    <dbReference type="NCBI Taxonomy" id="2932183"/>
    <lineage>
        <taxon>Bacteria</taxon>
        <taxon>Bacillati</taxon>
        <taxon>Bacillota</taxon>
        <taxon>Bacilli</taxon>
        <taxon>Lactobacillales</taxon>
        <taxon>Lactobacillaceae</taxon>
        <taxon>Xylocopilactobacillus</taxon>
    </lineage>
</organism>
<feature type="compositionally biased region" description="Low complexity" evidence="1">
    <location>
        <begin position="28"/>
        <end position="50"/>
    </location>
</feature>
<dbReference type="InterPro" id="IPR008254">
    <property type="entry name" value="Flavodoxin/NO_synth"/>
</dbReference>
<gene>
    <name evidence="4" type="ORF">KIMC2_18830</name>
</gene>
<dbReference type="Gene3D" id="3.40.50.360">
    <property type="match status" value="1"/>
</dbReference>
<dbReference type="SUPFAM" id="SSF52218">
    <property type="entry name" value="Flavoproteins"/>
    <property type="match status" value="1"/>
</dbReference>
<dbReference type="RefSeq" id="WP_317696322.1">
    <property type="nucleotide sequence ID" value="NZ_AP026801.1"/>
</dbReference>
<accession>A0AAU9CY10</accession>
<feature type="transmembrane region" description="Helical" evidence="2">
    <location>
        <begin position="5"/>
        <end position="25"/>
    </location>
</feature>
<proteinExistence type="predicted"/>
<dbReference type="Proteomes" id="UP001321804">
    <property type="component" value="Chromosome"/>
</dbReference>
<protein>
    <recommendedName>
        <fullName evidence="3">Flavodoxin-like domain-containing protein</fullName>
    </recommendedName>
</protein>
<dbReference type="InterPro" id="IPR029039">
    <property type="entry name" value="Flavoprotein-like_sf"/>
</dbReference>
<dbReference type="GO" id="GO:0016651">
    <property type="term" value="F:oxidoreductase activity, acting on NAD(P)H"/>
    <property type="evidence" value="ECO:0007669"/>
    <property type="project" value="UniProtKB-ARBA"/>
</dbReference>
<evidence type="ECO:0000313" key="5">
    <source>
        <dbReference type="Proteomes" id="UP001321804"/>
    </source>
</evidence>
<feature type="domain" description="Flavodoxin-like" evidence="3">
    <location>
        <begin position="81"/>
        <end position="223"/>
    </location>
</feature>
<dbReference type="PANTHER" id="PTHR39201">
    <property type="entry name" value="EXPORTED PROTEIN-RELATED"/>
    <property type="match status" value="1"/>
</dbReference>
<evidence type="ECO:0000256" key="2">
    <source>
        <dbReference type="SAM" id="Phobius"/>
    </source>
</evidence>
<name>A0AAU9CY10_9LACO</name>
<dbReference type="AlphaFoldDB" id="A0AAU9CY10"/>
<keyword evidence="2" id="KW-0812">Transmembrane</keyword>
<keyword evidence="5" id="KW-1185">Reference proteome</keyword>
<reference evidence="4 5" key="1">
    <citation type="journal article" date="2023" name="Microbiol. Spectr.">
        <title>Symbiosis of Carpenter Bees with Uncharacterized Lactic Acid Bacteria Showing NAD Auxotrophy.</title>
        <authorList>
            <person name="Kawasaki S."/>
            <person name="Ozawa K."/>
            <person name="Mori T."/>
            <person name="Yamamoto A."/>
            <person name="Ito M."/>
            <person name="Ohkuma M."/>
            <person name="Sakamoto M."/>
            <person name="Matsutani M."/>
        </authorList>
    </citation>
    <scope>NUCLEOTIDE SEQUENCE [LARGE SCALE GENOMIC DNA]</scope>
    <source>
        <strain evidence="4 5">KimC2</strain>
    </source>
</reference>
<dbReference type="Pfam" id="PF12682">
    <property type="entry name" value="Flavodoxin_4"/>
    <property type="match status" value="1"/>
</dbReference>
<feature type="region of interest" description="Disordered" evidence="1">
    <location>
        <begin position="28"/>
        <end position="56"/>
    </location>
</feature>
<dbReference type="PANTHER" id="PTHR39201:SF1">
    <property type="entry name" value="FLAVODOXIN-LIKE DOMAIN-CONTAINING PROTEIN"/>
    <property type="match status" value="1"/>
</dbReference>
<keyword evidence="2" id="KW-1133">Transmembrane helix</keyword>
<dbReference type="EMBL" id="AP026801">
    <property type="protein sequence ID" value="BDR57321.1"/>
    <property type="molecule type" value="Genomic_DNA"/>
</dbReference>
<dbReference type="KEGG" id="xak:KIMC2_18830"/>
<keyword evidence="2" id="KW-0472">Membrane</keyword>
<evidence type="ECO:0000256" key="1">
    <source>
        <dbReference type="SAM" id="MobiDB-lite"/>
    </source>
</evidence>
<sequence>MKKRIIAFIVVVIAVIAVFIGYNVISGSSSKNSSKSSSRSSNSNNSQSSKTAKPTVSKKGKNLIVYFSRKDGVSDGPLKVGHTKVIANFIHQKIGGDVYEIIPAKDYPKGFQATADQAEKEQKDDARPKIKNKLPDVNKYDNIFIGSPIWWGGYPMVVRTFLDNVKLNNKNVFPFVTHKGSGMGDTEETLKNQFPKAKISDGLAVEGTAAEQSRKDVDEWLSKLGF</sequence>